<dbReference type="STRING" id="299467.A0A443RWW9"/>
<feature type="domain" description="Peptidase S1" evidence="3">
    <location>
        <begin position="1"/>
        <end position="106"/>
    </location>
</feature>
<gene>
    <name evidence="4" type="ORF">B4U80_07293</name>
</gene>
<dbReference type="GO" id="GO:0004252">
    <property type="term" value="F:serine-type endopeptidase activity"/>
    <property type="evidence" value="ECO:0007669"/>
    <property type="project" value="InterPro"/>
</dbReference>
<evidence type="ECO:0000313" key="4">
    <source>
        <dbReference type="EMBL" id="RWS19539.1"/>
    </source>
</evidence>
<dbReference type="AlphaFoldDB" id="A0A443RWW9"/>
<comment type="caution">
    <text evidence="4">The sequence shown here is derived from an EMBL/GenBank/DDBJ whole genome shotgun (WGS) entry which is preliminary data.</text>
</comment>
<reference evidence="4 5" key="1">
    <citation type="journal article" date="2018" name="Gigascience">
        <title>Genomes of trombidid mites reveal novel predicted allergens and laterally-transferred genes associated with secondary metabolism.</title>
        <authorList>
            <person name="Dong X."/>
            <person name="Chaisiri K."/>
            <person name="Xia D."/>
            <person name="Armstrong S.D."/>
            <person name="Fang Y."/>
            <person name="Donnelly M.J."/>
            <person name="Kadowaki T."/>
            <person name="McGarry J.W."/>
            <person name="Darby A.C."/>
            <person name="Makepeace B.L."/>
        </authorList>
    </citation>
    <scope>NUCLEOTIDE SEQUENCE [LARGE SCALE GENOMIC DNA]</scope>
    <source>
        <strain evidence="4">UoL-UT</strain>
    </source>
</reference>
<dbReference type="InterPro" id="IPR001254">
    <property type="entry name" value="Trypsin_dom"/>
</dbReference>
<dbReference type="SUPFAM" id="SSF50494">
    <property type="entry name" value="Trypsin-like serine proteases"/>
    <property type="match status" value="1"/>
</dbReference>
<dbReference type="PANTHER" id="PTHR24256">
    <property type="entry name" value="TRYPTASE-RELATED"/>
    <property type="match status" value="1"/>
</dbReference>
<dbReference type="Pfam" id="PF00089">
    <property type="entry name" value="Trypsin"/>
    <property type="match status" value="1"/>
</dbReference>
<dbReference type="InterPro" id="IPR043504">
    <property type="entry name" value="Peptidase_S1_PA_chymotrypsin"/>
</dbReference>
<organism evidence="4 5">
    <name type="scientific">Leptotrombidium deliense</name>
    <dbReference type="NCBI Taxonomy" id="299467"/>
    <lineage>
        <taxon>Eukaryota</taxon>
        <taxon>Metazoa</taxon>
        <taxon>Ecdysozoa</taxon>
        <taxon>Arthropoda</taxon>
        <taxon>Chelicerata</taxon>
        <taxon>Arachnida</taxon>
        <taxon>Acari</taxon>
        <taxon>Acariformes</taxon>
        <taxon>Trombidiformes</taxon>
        <taxon>Prostigmata</taxon>
        <taxon>Anystina</taxon>
        <taxon>Parasitengona</taxon>
        <taxon>Trombiculoidea</taxon>
        <taxon>Trombiculidae</taxon>
        <taxon>Leptotrombidium</taxon>
    </lineage>
</organism>
<dbReference type="InterPro" id="IPR033116">
    <property type="entry name" value="TRYPSIN_SER"/>
</dbReference>
<keyword evidence="4" id="KW-0378">Hydrolase</keyword>
<dbReference type="GO" id="GO:0006508">
    <property type="term" value="P:proteolysis"/>
    <property type="evidence" value="ECO:0007669"/>
    <property type="project" value="UniProtKB-KW"/>
</dbReference>
<feature type="non-terminal residue" evidence="4">
    <location>
        <position position="1"/>
    </location>
</feature>
<evidence type="ECO:0000256" key="2">
    <source>
        <dbReference type="ARBA" id="ARBA00024195"/>
    </source>
</evidence>
<sequence length="106" mass="11353">YTGEAILTGWGAQNPVNGEDPNYPNRMKYVNLPLLSTRECQKYYNVDDSQVCAGGVNGQNSCRGDSGGPLVKKSGNWYIILGLSSYGPIQCASGEKYAGEIGTPDL</sequence>
<evidence type="ECO:0000256" key="1">
    <source>
        <dbReference type="ARBA" id="ARBA00023157"/>
    </source>
</evidence>
<dbReference type="VEuPathDB" id="VectorBase:LDEU012501"/>
<dbReference type="Proteomes" id="UP000288716">
    <property type="component" value="Unassembled WGS sequence"/>
</dbReference>
<name>A0A443RWW9_9ACAR</name>
<dbReference type="InterPro" id="IPR009003">
    <property type="entry name" value="Peptidase_S1_PA"/>
</dbReference>
<dbReference type="EMBL" id="NCKV01025149">
    <property type="protein sequence ID" value="RWS19539.1"/>
    <property type="molecule type" value="Genomic_DNA"/>
</dbReference>
<evidence type="ECO:0000259" key="3">
    <source>
        <dbReference type="PROSITE" id="PS50240"/>
    </source>
</evidence>
<dbReference type="OrthoDB" id="9028152at2759"/>
<keyword evidence="4" id="KW-0645">Protease</keyword>
<proteinExistence type="inferred from homology"/>
<dbReference type="Gene3D" id="2.40.10.10">
    <property type="entry name" value="Trypsin-like serine proteases"/>
    <property type="match status" value="1"/>
</dbReference>
<dbReference type="InterPro" id="IPR051487">
    <property type="entry name" value="Ser/Thr_Proteases_Immune/Dev"/>
</dbReference>
<protein>
    <submittedName>
        <fullName evidence="4">Chymotrypsin-like protease CTRL-1</fullName>
    </submittedName>
</protein>
<evidence type="ECO:0000313" key="5">
    <source>
        <dbReference type="Proteomes" id="UP000288716"/>
    </source>
</evidence>
<keyword evidence="1" id="KW-1015">Disulfide bond</keyword>
<keyword evidence="5" id="KW-1185">Reference proteome</keyword>
<comment type="similarity">
    <text evidence="2">Belongs to the peptidase S1 family. CLIP subfamily.</text>
</comment>
<accession>A0A443RWW9</accession>
<dbReference type="PROSITE" id="PS00135">
    <property type="entry name" value="TRYPSIN_SER"/>
    <property type="match status" value="1"/>
</dbReference>
<dbReference type="PROSITE" id="PS50240">
    <property type="entry name" value="TRYPSIN_DOM"/>
    <property type="match status" value="1"/>
</dbReference>